<dbReference type="SUPFAM" id="SSF56731">
    <property type="entry name" value="DNA primase core"/>
    <property type="match status" value="1"/>
</dbReference>
<dbReference type="InterPro" id="IPR036977">
    <property type="entry name" value="DNA_primase_Znf_CHC2"/>
</dbReference>
<accession>A0AAW3JW92</accession>
<dbReference type="SUPFAM" id="SSF52540">
    <property type="entry name" value="P-loop containing nucleoside triphosphate hydrolases"/>
    <property type="match status" value="1"/>
</dbReference>
<proteinExistence type="predicted"/>
<dbReference type="InterPro" id="IPR003593">
    <property type="entry name" value="AAA+_ATPase"/>
</dbReference>
<protein>
    <recommendedName>
        <fullName evidence="1">SF4 helicase domain-containing protein</fullName>
    </recommendedName>
</protein>
<dbReference type="EMBL" id="LLKB01000001">
    <property type="protein sequence ID" value="KQC86081.1"/>
    <property type="molecule type" value="Genomic_DNA"/>
</dbReference>
<dbReference type="InterPro" id="IPR027417">
    <property type="entry name" value="P-loop_NTPase"/>
</dbReference>
<dbReference type="GO" id="GO:0043139">
    <property type="term" value="F:5'-3' DNA helicase activity"/>
    <property type="evidence" value="ECO:0007669"/>
    <property type="project" value="InterPro"/>
</dbReference>
<dbReference type="AlphaFoldDB" id="A0AAW3JW92"/>
<name>A0AAW3JW92_9FIRM</name>
<evidence type="ECO:0000313" key="2">
    <source>
        <dbReference type="EMBL" id="KQC86081.1"/>
    </source>
</evidence>
<dbReference type="InterPro" id="IPR034154">
    <property type="entry name" value="TOPRIM_DnaG/twinkle"/>
</dbReference>
<dbReference type="GO" id="GO:0008270">
    <property type="term" value="F:zinc ion binding"/>
    <property type="evidence" value="ECO:0007669"/>
    <property type="project" value="InterPro"/>
</dbReference>
<dbReference type="GO" id="GO:0005524">
    <property type="term" value="F:ATP binding"/>
    <property type="evidence" value="ECO:0007669"/>
    <property type="project" value="InterPro"/>
</dbReference>
<gene>
    <name evidence="2" type="ORF">APZ18_02485</name>
</gene>
<dbReference type="PANTHER" id="PTHR12873:SF0">
    <property type="entry name" value="TWINKLE MTDNA HELICASE"/>
    <property type="match status" value="1"/>
</dbReference>
<organism evidence="2 3">
    <name type="scientific">Butyribacter intestini</name>
    <dbReference type="NCBI Taxonomy" id="1703332"/>
    <lineage>
        <taxon>Bacteria</taxon>
        <taxon>Bacillati</taxon>
        <taxon>Bacillota</taxon>
        <taxon>Clostridia</taxon>
        <taxon>Lachnospirales</taxon>
        <taxon>Lachnospiraceae</taxon>
        <taxon>Butyribacter</taxon>
    </lineage>
</organism>
<dbReference type="GO" id="GO:0003697">
    <property type="term" value="F:single-stranded DNA binding"/>
    <property type="evidence" value="ECO:0007669"/>
    <property type="project" value="InterPro"/>
</dbReference>
<dbReference type="SMART" id="SM00382">
    <property type="entry name" value="AAA"/>
    <property type="match status" value="1"/>
</dbReference>
<dbReference type="PROSITE" id="PS51199">
    <property type="entry name" value="SF4_HELICASE"/>
    <property type="match status" value="1"/>
</dbReference>
<dbReference type="Gene3D" id="3.40.1360.10">
    <property type="match status" value="1"/>
</dbReference>
<evidence type="ECO:0000259" key="1">
    <source>
        <dbReference type="PROSITE" id="PS51199"/>
    </source>
</evidence>
<dbReference type="Gene3D" id="3.90.580.10">
    <property type="entry name" value="Zinc finger, CHC2-type domain"/>
    <property type="match status" value="1"/>
</dbReference>
<dbReference type="GO" id="GO:0006260">
    <property type="term" value="P:DNA replication"/>
    <property type="evidence" value="ECO:0007669"/>
    <property type="project" value="InterPro"/>
</dbReference>
<reference evidence="2 3" key="1">
    <citation type="submission" date="2015-10" db="EMBL/GenBank/DDBJ databases">
        <title>Butyribacter intestini gen. nov., sp. nov., a butyric acid-producing bacterium of the family Lachnospiraceae isolated from the human faeces.</title>
        <authorList>
            <person name="Zou Y."/>
            <person name="Xue W."/>
            <person name="Luo G."/>
            <person name="Lv M."/>
        </authorList>
    </citation>
    <scope>NUCLEOTIDE SEQUENCE [LARGE SCALE GENOMIC DNA]</scope>
    <source>
        <strain evidence="2 3">TF01-11</strain>
    </source>
</reference>
<dbReference type="InterPro" id="IPR007694">
    <property type="entry name" value="DNA_helicase_DnaB-like_C"/>
</dbReference>
<keyword evidence="3" id="KW-1185">Reference proteome</keyword>
<dbReference type="Gene3D" id="2.20.25.180">
    <property type="match status" value="1"/>
</dbReference>
<dbReference type="InterPro" id="IPR027032">
    <property type="entry name" value="Twinkle-like"/>
</dbReference>
<dbReference type="RefSeq" id="WP_055941301.1">
    <property type="nucleotide sequence ID" value="NZ_JAQDDZ010000003.1"/>
</dbReference>
<evidence type="ECO:0000313" key="3">
    <source>
        <dbReference type="Proteomes" id="UP000050833"/>
    </source>
</evidence>
<comment type="caution">
    <text evidence="2">The sequence shown here is derived from an EMBL/GenBank/DDBJ whole genome shotgun (WGS) entry which is preliminary data.</text>
</comment>
<sequence>MGKLYEFTEEDAYSFARHVHIQVKQRGEELQFITCPYCHGGRSGKDKGTFSINLKSGQFKCLRSSCAISGNMITLARDFDFHLSRDVDEYYMHKTQYRRLRTPKEPLVPKEPSIKFLQGRGISEETARKYELTTHSRQENVLVFPFFDENGKLQYVKYRDCEYFKGKTHIDKCGKEQPSPKEWSESNCKPILFGMKQCNMENKRIVMCEGQMDSLSVAEAGIENAVSVPNGALGFTWVPYVWNWWCQFEELVVFGDYEHGYITLLDELVKRFPGKVKHVRYEDYQECKDANEILIKHGRDAVRNAVENAIELPVKQVKELADVKRRDLKEIPKFRTGFRQLDAFLGGYLYGGQLVILTGKRGQGKSTVANEICVAALQQGKKIFAYSGELPDWQFKSWIDFQIAGPNYIVEQPNRDGEIRRFITNSNQDLIDDWYRGKFYIYDNNVVDDDELTDLITTIENSIMQYGIDLVIVDNLMTALDVDMDKDEYRCQSKFVKKLSRLAKRLDVVVILVAHPRKNSMTKDENDAVSGSGDITNAADVVMTFKRDEDVENHNFLSISKNRWFGNLTKKDGIELWYSQKSRRLRDRSKPDFEYEVGWEPKEPQQQSFEGFINVTDDMENPFQM</sequence>
<dbReference type="Gene3D" id="3.40.50.300">
    <property type="entry name" value="P-loop containing nucleotide triphosphate hydrolases"/>
    <property type="match status" value="1"/>
</dbReference>
<dbReference type="Pfam" id="PF03796">
    <property type="entry name" value="DnaB_C"/>
    <property type="match status" value="1"/>
</dbReference>
<dbReference type="Proteomes" id="UP000050833">
    <property type="component" value="Unassembled WGS sequence"/>
</dbReference>
<dbReference type="PANTHER" id="PTHR12873">
    <property type="entry name" value="T7-LIKE MITOCHONDRIAL DNA HELICASE"/>
    <property type="match status" value="1"/>
</dbReference>
<dbReference type="CDD" id="cd01029">
    <property type="entry name" value="TOPRIM_primases"/>
    <property type="match status" value="1"/>
</dbReference>
<feature type="domain" description="SF4 helicase" evidence="1">
    <location>
        <begin position="327"/>
        <end position="592"/>
    </location>
</feature>